<feature type="signal peptide" evidence="3">
    <location>
        <begin position="1"/>
        <end position="34"/>
    </location>
</feature>
<sequence length="858" mass="91153">MSKDTIFGAILGTIMCLVVTCTLVLLGFTKPAYAAAEAAATLTLGDNTSAVISDSSGYQAHITITNTGKSTLDPGQLRVLTNPQFIFDSSTVMQEWAQGQQTVRGLQRLDTMLGSADVPTLEPGAHTTVDITTPAQDSALQLFNSWGAKPILIQYVGTNAGTVSLHTFVTRTTDGLAVVHTPAMNIVPVLPITAQTWSINKQTAQELSSADSMQSLTQSSNNANTKDTAANTKGNASTSNSSNTSAQKTDEPLENSQTEQHSSQIDATAKRAAAQVLAVSKQENTNHAKLVAVAKRHAGLQNIIDPDSAYQFTQPMQYHAITQPANADIALYAQSTAQTTAPEEAIPTAQWQATGITATTLSASAAQQTLQYATDSKTSASIPAIAWQRQTPWSQDALAFAKTAGYQAVIATNGYEDETTTAVANTKTTVHTDAGDITLLTPQRELSLLAHNQQTDSQAVAESTDAGKINRFIAQSALYQMQQPYVSRTLLITFDSNTPSTLVDKLMTTIEQSSWLHISSINDLLQAPDGMDSKEATAISQNTQALWQYSHVSAQELTKQRTEQLTQLAQSFGDIGRFSNDILDPDANVESTKAGQQSNSTQSGDTASDTDQSNTDQSSTDQSSTASDDASEQSSSGSEGAQGSQQHKLKSSTSAADTWTSTLLAAQHMIALRALGVEAANATPLIQGAQTIGNSLFDGVSIAKPEALNIVSQSGKMPITLANNHPFPVSVHLVAQADSNRISIHADTTHSNADASSSATNQYSTEATQSAVTDTITIPAHGEEQITININILQSGRSTVKLSLQDRSGQTFGTATQTTVTSFFQISDWSGYVILGFAVLLGLLGLWRQFHRIKDPDE</sequence>
<reference evidence="4" key="2">
    <citation type="submission" date="2020-09" db="EMBL/GenBank/DDBJ databases">
        <authorList>
            <person name="Sun Q."/>
            <person name="Sedlacek I."/>
        </authorList>
    </citation>
    <scope>NUCLEOTIDE SEQUENCE</scope>
    <source>
        <strain evidence="4">CCM 8606</strain>
    </source>
</reference>
<name>A0A8J3F027_9BIFI</name>
<reference evidence="4" key="1">
    <citation type="journal article" date="2014" name="Int. J. Syst. Evol. Microbiol.">
        <title>Complete genome sequence of Corynebacterium casei LMG S-19264T (=DSM 44701T), isolated from a smear-ripened cheese.</title>
        <authorList>
            <consortium name="US DOE Joint Genome Institute (JGI-PGF)"/>
            <person name="Walter F."/>
            <person name="Albersmeier A."/>
            <person name="Kalinowski J."/>
            <person name="Ruckert C."/>
        </authorList>
    </citation>
    <scope>NUCLEOTIDE SEQUENCE</scope>
    <source>
        <strain evidence="4">CCM 8606</strain>
    </source>
</reference>
<comment type="caution">
    <text evidence="4">The sequence shown here is derived from an EMBL/GenBank/DDBJ whole genome shotgun (WGS) entry which is preliminary data.</text>
</comment>
<feature type="chain" id="PRO_5035179789" evidence="3">
    <location>
        <begin position="35"/>
        <end position="858"/>
    </location>
</feature>
<accession>A0A8J3F027</accession>
<feature type="compositionally biased region" description="Polar residues" evidence="1">
    <location>
        <begin position="209"/>
        <end position="220"/>
    </location>
</feature>
<dbReference type="AlphaFoldDB" id="A0A8J3F027"/>
<evidence type="ECO:0000256" key="3">
    <source>
        <dbReference type="SAM" id="SignalP"/>
    </source>
</evidence>
<feature type="compositionally biased region" description="Polar residues" evidence="1">
    <location>
        <begin position="589"/>
        <end position="604"/>
    </location>
</feature>
<dbReference type="Proteomes" id="UP000619536">
    <property type="component" value="Unassembled WGS sequence"/>
</dbReference>
<dbReference type="EMBL" id="BMDH01000004">
    <property type="protein sequence ID" value="GGI15031.1"/>
    <property type="molecule type" value="Genomic_DNA"/>
</dbReference>
<feature type="transmembrane region" description="Helical" evidence="2">
    <location>
        <begin position="829"/>
        <end position="847"/>
    </location>
</feature>
<keyword evidence="2" id="KW-1133">Transmembrane helix</keyword>
<proteinExistence type="predicted"/>
<evidence type="ECO:0000256" key="1">
    <source>
        <dbReference type="SAM" id="MobiDB-lite"/>
    </source>
</evidence>
<evidence type="ECO:0000256" key="2">
    <source>
        <dbReference type="SAM" id="Phobius"/>
    </source>
</evidence>
<feature type="compositionally biased region" description="Low complexity" evidence="1">
    <location>
        <begin position="221"/>
        <end position="246"/>
    </location>
</feature>
<feature type="compositionally biased region" description="Polar residues" evidence="1">
    <location>
        <begin position="254"/>
        <end position="266"/>
    </location>
</feature>
<keyword evidence="3" id="KW-0732">Signal</keyword>
<keyword evidence="5" id="KW-1185">Reference proteome</keyword>
<evidence type="ECO:0000313" key="5">
    <source>
        <dbReference type="Proteomes" id="UP000619536"/>
    </source>
</evidence>
<keyword evidence="2" id="KW-0812">Transmembrane</keyword>
<feature type="region of interest" description="Disordered" evidence="1">
    <location>
        <begin position="579"/>
        <end position="653"/>
    </location>
</feature>
<organism evidence="4 5">
    <name type="scientific">Galliscardovia ingluviei</name>
    <dbReference type="NCBI Taxonomy" id="1769422"/>
    <lineage>
        <taxon>Bacteria</taxon>
        <taxon>Bacillati</taxon>
        <taxon>Actinomycetota</taxon>
        <taxon>Actinomycetes</taxon>
        <taxon>Bifidobacteriales</taxon>
        <taxon>Bifidobacteriaceae</taxon>
        <taxon>Galliscardovia</taxon>
    </lineage>
</organism>
<evidence type="ECO:0000313" key="4">
    <source>
        <dbReference type="EMBL" id="GGI15031.1"/>
    </source>
</evidence>
<gene>
    <name evidence="4" type="ORF">GCM10007377_13880</name>
</gene>
<dbReference type="Pfam" id="PF19516">
    <property type="entry name" value="DUF6049"/>
    <property type="match status" value="1"/>
</dbReference>
<protein>
    <submittedName>
        <fullName evidence="4">Uncharacterized protein</fullName>
    </submittedName>
</protein>
<feature type="compositionally biased region" description="Low complexity" evidence="1">
    <location>
        <begin position="605"/>
        <end position="653"/>
    </location>
</feature>
<dbReference type="RefSeq" id="WP_188355557.1">
    <property type="nucleotide sequence ID" value="NZ_BMDH01000004.1"/>
</dbReference>
<dbReference type="InterPro" id="IPR046112">
    <property type="entry name" value="DUF6049"/>
</dbReference>
<keyword evidence="2" id="KW-0472">Membrane</keyword>
<feature type="region of interest" description="Disordered" evidence="1">
    <location>
        <begin position="209"/>
        <end position="269"/>
    </location>
</feature>